<feature type="domain" description="L-type lectin-like" evidence="9">
    <location>
        <begin position="31"/>
        <end position="243"/>
    </location>
</feature>
<name>A0A6A6VD82_9PLEO</name>
<sequence length="452" mass="51009">MVMTSHSLRALAWTAIAITTAQAQYVIDNLSFGQKDGQPVSPNSRGIPHWHAVGQNDYTPEILSDRVILTPPYPGQKRSALWTEEGLHHAGDWTADLFFRASGMERGGGNLQLWYTRDAQKSEPHSLYTAPKFDGLVLVIDQYEGRGGSVRGFLNDGTIDIKAHTDPDTLAFGQCNYAYRNLGRLSELKVHHANGVFEVFVDGHTCFSTDKVRLPEGYHFGISASSAENPDSFEVHKFIVSTTNSYTREEPRKKTYGKQDPEYNPHQQQQQQQQQQQTQQKKSSEPTLGEIPGMLSDVLAGSIRSQADQFADLHNRIQIINHRVNDIYDMLVRFDSEFQHRHNDIMHRIVPIDDRGSSMIRTVEKIDRTTMEVQRDLESKDFKDMLNSVHNAIHNNHEALNQGLPLAVANMVSKTGPSLSTYLFIAVAVQIMVVGAYMVYKARRKSAPKKYL</sequence>
<evidence type="ECO:0000256" key="6">
    <source>
        <dbReference type="SAM" id="MobiDB-lite"/>
    </source>
</evidence>
<dbReference type="PROSITE" id="PS51328">
    <property type="entry name" value="L_LECTIN_LIKE"/>
    <property type="match status" value="1"/>
</dbReference>
<dbReference type="CDD" id="cd06903">
    <property type="entry name" value="lectin_EMP46_EMP47"/>
    <property type="match status" value="1"/>
</dbReference>
<keyword evidence="3 8" id="KW-0732">Signal</keyword>
<keyword evidence="11" id="KW-1185">Reference proteome</keyword>
<feature type="chain" id="PRO_5025540801" evidence="8">
    <location>
        <begin position="24"/>
        <end position="452"/>
    </location>
</feature>
<dbReference type="GO" id="GO:0000139">
    <property type="term" value="C:Golgi membrane"/>
    <property type="evidence" value="ECO:0007669"/>
    <property type="project" value="TreeGrafter"/>
</dbReference>
<dbReference type="InterPro" id="IPR013320">
    <property type="entry name" value="ConA-like_dom_sf"/>
</dbReference>
<proteinExistence type="predicted"/>
<evidence type="ECO:0000313" key="10">
    <source>
        <dbReference type="EMBL" id="KAF2747161.1"/>
    </source>
</evidence>
<accession>A0A6A6VD82</accession>
<dbReference type="Proteomes" id="UP000799440">
    <property type="component" value="Unassembled WGS sequence"/>
</dbReference>
<evidence type="ECO:0000313" key="11">
    <source>
        <dbReference type="Proteomes" id="UP000799440"/>
    </source>
</evidence>
<keyword evidence="2 7" id="KW-0812">Transmembrane</keyword>
<dbReference type="GO" id="GO:0005793">
    <property type="term" value="C:endoplasmic reticulum-Golgi intermediate compartment"/>
    <property type="evidence" value="ECO:0007669"/>
    <property type="project" value="TreeGrafter"/>
</dbReference>
<dbReference type="PANTHER" id="PTHR12223">
    <property type="entry name" value="VESICULAR MANNOSE-BINDING LECTIN"/>
    <property type="match status" value="1"/>
</dbReference>
<feature type="signal peptide" evidence="8">
    <location>
        <begin position="1"/>
        <end position="23"/>
    </location>
</feature>
<evidence type="ECO:0000256" key="3">
    <source>
        <dbReference type="ARBA" id="ARBA00022729"/>
    </source>
</evidence>
<dbReference type="InterPro" id="IPR005052">
    <property type="entry name" value="Lectin_leg"/>
</dbReference>
<reference evidence="10" key="1">
    <citation type="journal article" date="2020" name="Stud. Mycol.">
        <title>101 Dothideomycetes genomes: a test case for predicting lifestyles and emergence of pathogens.</title>
        <authorList>
            <person name="Haridas S."/>
            <person name="Albert R."/>
            <person name="Binder M."/>
            <person name="Bloem J."/>
            <person name="Labutti K."/>
            <person name="Salamov A."/>
            <person name="Andreopoulos B."/>
            <person name="Baker S."/>
            <person name="Barry K."/>
            <person name="Bills G."/>
            <person name="Bluhm B."/>
            <person name="Cannon C."/>
            <person name="Castanera R."/>
            <person name="Culley D."/>
            <person name="Daum C."/>
            <person name="Ezra D."/>
            <person name="Gonzalez J."/>
            <person name="Henrissat B."/>
            <person name="Kuo A."/>
            <person name="Liang C."/>
            <person name="Lipzen A."/>
            <person name="Lutzoni F."/>
            <person name="Magnuson J."/>
            <person name="Mondo S."/>
            <person name="Nolan M."/>
            <person name="Ohm R."/>
            <person name="Pangilinan J."/>
            <person name="Park H.-J."/>
            <person name="Ramirez L."/>
            <person name="Alfaro M."/>
            <person name="Sun H."/>
            <person name="Tritt A."/>
            <person name="Yoshinaga Y."/>
            <person name="Zwiers L.-H."/>
            <person name="Turgeon B."/>
            <person name="Goodwin S."/>
            <person name="Spatafora J."/>
            <person name="Crous P."/>
            <person name="Grigoriev I."/>
        </authorList>
    </citation>
    <scope>NUCLEOTIDE SEQUENCE</scope>
    <source>
        <strain evidence="10">CBS 119925</strain>
    </source>
</reference>
<evidence type="ECO:0000259" key="9">
    <source>
        <dbReference type="PROSITE" id="PS51328"/>
    </source>
</evidence>
<evidence type="ECO:0000256" key="8">
    <source>
        <dbReference type="SAM" id="SignalP"/>
    </source>
</evidence>
<feature type="region of interest" description="Disordered" evidence="6">
    <location>
        <begin position="244"/>
        <end position="291"/>
    </location>
</feature>
<gene>
    <name evidence="10" type="ORF">M011DRAFT_494631</name>
</gene>
<evidence type="ECO:0000256" key="4">
    <source>
        <dbReference type="ARBA" id="ARBA00022989"/>
    </source>
</evidence>
<dbReference type="OrthoDB" id="10265193at2759"/>
<feature type="compositionally biased region" description="Basic and acidic residues" evidence="6">
    <location>
        <begin position="247"/>
        <end position="263"/>
    </location>
</feature>
<keyword evidence="4 7" id="KW-1133">Transmembrane helix</keyword>
<keyword evidence="5 7" id="KW-0472">Membrane</keyword>
<dbReference type="GO" id="GO:0005789">
    <property type="term" value="C:endoplasmic reticulum membrane"/>
    <property type="evidence" value="ECO:0007669"/>
    <property type="project" value="TreeGrafter"/>
</dbReference>
<dbReference type="SUPFAM" id="SSF49899">
    <property type="entry name" value="Concanavalin A-like lectins/glucanases"/>
    <property type="match status" value="1"/>
</dbReference>
<dbReference type="InterPro" id="IPR051136">
    <property type="entry name" value="Intracellular_Lectin-GPT"/>
</dbReference>
<dbReference type="InterPro" id="IPR035661">
    <property type="entry name" value="EMP46/EMP47_N"/>
</dbReference>
<organism evidence="10 11">
    <name type="scientific">Sporormia fimetaria CBS 119925</name>
    <dbReference type="NCBI Taxonomy" id="1340428"/>
    <lineage>
        <taxon>Eukaryota</taxon>
        <taxon>Fungi</taxon>
        <taxon>Dikarya</taxon>
        <taxon>Ascomycota</taxon>
        <taxon>Pezizomycotina</taxon>
        <taxon>Dothideomycetes</taxon>
        <taxon>Pleosporomycetidae</taxon>
        <taxon>Pleosporales</taxon>
        <taxon>Sporormiaceae</taxon>
        <taxon>Sporormia</taxon>
    </lineage>
</organism>
<dbReference type="GO" id="GO:0030134">
    <property type="term" value="C:COPII-coated ER to Golgi transport vesicle"/>
    <property type="evidence" value="ECO:0007669"/>
    <property type="project" value="TreeGrafter"/>
</dbReference>
<evidence type="ECO:0000256" key="2">
    <source>
        <dbReference type="ARBA" id="ARBA00022692"/>
    </source>
</evidence>
<comment type="subcellular location">
    <subcellularLocation>
        <location evidence="1">Membrane</location>
        <topology evidence="1">Single-pass type I membrane protein</topology>
    </subcellularLocation>
</comment>
<dbReference type="Gene3D" id="2.60.120.200">
    <property type="match status" value="1"/>
</dbReference>
<dbReference type="GO" id="GO:0006888">
    <property type="term" value="P:endoplasmic reticulum to Golgi vesicle-mediated transport"/>
    <property type="evidence" value="ECO:0007669"/>
    <property type="project" value="TreeGrafter"/>
</dbReference>
<protein>
    <submittedName>
        <fullName evidence="10">Concanavalin A-like lectin/glucanase</fullName>
    </submittedName>
</protein>
<dbReference type="PANTHER" id="PTHR12223:SF28">
    <property type="entry name" value="LECTIN, MANNOSE BINDING 1 LIKE"/>
    <property type="match status" value="1"/>
</dbReference>
<evidence type="ECO:0000256" key="1">
    <source>
        <dbReference type="ARBA" id="ARBA00004479"/>
    </source>
</evidence>
<dbReference type="AlphaFoldDB" id="A0A6A6VD82"/>
<feature type="transmembrane region" description="Helical" evidence="7">
    <location>
        <begin position="419"/>
        <end position="440"/>
    </location>
</feature>
<dbReference type="GO" id="GO:0005537">
    <property type="term" value="F:D-mannose binding"/>
    <property type="evidence" value="ECO:0007669"/>
    <property type="project" value="TreeGrafter"/>
</dbReference>
<evidence type="ECO:0000256" key="5">
    <source>
        <dbReference type="ARBA" id="ARBA00023136"/>
    </source>
</evidence>
<evidence type="ECO:0000256" key="7">
    <source>
        <dbReference type="SAM" id="Phobius"/>
    </source>
</evidence>
<dbReference type="Pfam" id="PF03388">
    <property type="entry name" value="Lectin_leg-like"/>
    <property type="match status" value="1"/>
</dbReference>
<dbReference type="EMBL" id="MU006574">
    <property type="protein sequence ID" value="KAF2747161.1"/>
    <property type="molecule type" value="Genomic_DNA"/>
</dbReference>
<feature type="compositionally biased region" description="Low complexity" evidence="6">
    <location>
        <begin position="267"/>
        <end position="280"/>
    </location>
</feature>